<dbReference type="PANTHER" id="PTHR16082:SF2">
    <property type="entry name" value="AP-5 COMPLEX SUBUNIT MU-1"/>
    <property type="match status" value="1"/>
</dbReference>
<dbReference type="PANTHER" id="PTHR16082">
    <property type="entry name" value="AP-5 COMPLEX SUBUNIT MU-1"/>
    <property type="match status" value="1"/>
</dbReference>
<evidence type="ECO:0000313" key="9">
    <source>
        <dbReference type="Proteomes" id="UP001055439"/>
    </source>
</evidence>
<dbReference type="GO" id="GO:0030119">
    <property type="term" value="C:AP-type membrane coat adaptor complex"/>
    <property type="evidence" value="ECO:0007669"/>
    <property type="project" value="TreeGrafter"/>
</dbReference>
<reference evidence="8" key="1">
    <citation type="submission" date="2022-05" db="EMBL/GenBank/DDBJ databases">
        <title>The Musa troglodytarum L. genome provides insights into the mechanism of non-climacteric behaviour and enrichment of carotenoids.</title>
        <authorList>
            <person name="Wang J."/>
        </authorList>
    </citation>
    <scope>NUCLEOTIDE SEQUENCE</scope>
    <source>
        <tissue evidence="8">Leaf</tissue>
    </source>
</reference>
<dbReference type="SUPFAM" id="SSF49447">
    <property type="entry name" value="Second domain of Mu2 adaptin subunit (ap50) of ap2 adaptor"/>
    <property type="match status" value="1"/>
</dbReference>
<dbReference type="GO" id="GO:0015031">
    <property type="term" value="P:protein transport"/>
    <property type="evidence" value="ECO:0007669"/>
    <property type="project" value="UniProtKB-KW"/>
</dbReference>
<feature type="compositionally biased region" description="Basic and acidic residues" evidence="6">
    <location>
        <begin position="552"/>
        <end position="561"/>
    </location>
</feature>
<evidence type="ECO:0000256" key="4">
    <source>
        <dbReference type="ARBA" id="ARBA00023136"/>
    </source>
</evidence>
<evidence type="ECO:0000256" key="3">
    <source>
        <dbReference type="ARBA" id="ARBA00022927"/>
    </source>
</evidence>
<dbReference type="GO" id="GO:0005764">
    <property type="term" value="C:lysosome"/>
    <property type="evidence" value="ECO:0007669"/>
    <property type="project" value="TreeGrafter"/>
</dbReference>
<dbReference type="CDD" id="cd09256">
    <property type="entry name" value="AP_MuD_MHD"/>
    <property type="match status" value="1"/>
</dbReference>
<feature type="region of interest" description="Disordered" evidence="6">
    <location>
        <begin position="542"/>
        <end position="568"/>
    </location>
</feature>
<dbReference type="FunFam" id="2.60.40.1170:FF:000027">
    <property type="entry name" value="Adaptor complexes medium subunit family protein"/>
    <property type="match status" value="1"/>
</dbReference>
<organism evidence="8 9">
    <name type="scientific">Musa troglodytarum</name>
    <name type="common">fe'i banana</name>
    <dbReference type="NCBI Taxonomy" id="320322"/>
    <lineage>
        <taxon>Eukaryota</taxon>
        <taxon>Viridiplantae</taxon>
        <taxon>Streptophyta</taxon>
        <taxon>Embryophyta</taxon>
        <taxon>Tracheophyta</taxon>
        <taxon>Spermatophyta</taxon>
        <taxon>Magnoliopsida</taxon>
        <taxon>Liliopsida</taxon>
        <taxon>Zingiberales</taxon>
        <taxon>Musaceae</taxon>
        <taxon>Musa</taxon>
    </lineage>
</organism>
<name>A0A9E7KUY4_9LILI</name>
<dbReference type="Gene3D" id="2.60.40.1170">
    <property type="entry name" value="Mu homology domain, subdomain B"/>
    <property type="match status" value="1"/>
</dbReference>
<dbReference type="InterPro" id="IPR039591">
    <property type="entry name" value="AP5M1"/>
</dbReference>
<evidence type="ECO:0000259" key="7">
    <source>
        <dbReference type="PROSITE" id="PS51072"/>
    </source>
</evidence>
<dbReference type="FunFam" id="2.60.40.1170:FF:000025">
    <property type="entry name" value="AP-5 complex subunit mu isoform X1"/>
    <property type="match status" value="1"/>
</dbReference>
<dbReference type="PROSITE" id="PS51072">
    <property type="entry name" value="MHD"/>
    <property type="match status" value="1"/>
</dbReference>
<proteinExistence type="inferred from homology"/>
<gene>
    <name evidence="8" type="ORF">MUK42_16193</name>
</gene>
<keyword evidence="2" id="KW-0813">Transport</keyword>
<sequence>EFGGVMWKKKTLIDTILASRYSLPERLSGAMPSSSPCSIRALWILSSQDNVAFSRRFPVVEKRWRLACARENERSESVGYSVQPLLPTDPELVSAFSERKRREGSAQGFGIRLAQSTQGSDSWVDDPITRHIISLSIKREGSEEEFRLWPLVLHTKGSYYIIVLPFVEPQQFKAYEKLCTRSDCGGSVGEEYSLSSLLYNLPCITGAIMVAHIVGDIITGDVVDPDVVISSSPSVGGLLDSLTGSIGISARAKPVAASVAASSTSGASAVGTIAVDASKSTSRPIDKDTLLTFLSSSMPFGTPLDLDFAHASVIKAHGFSSSDLPPAELKQPAWKPYLHKGKQRMLFMIHETINAAMYDRDEIPDSISITGQVNCRADLEGLPDVSLPLSGLKNASMEIVSFHHCVQVSEHSDDKQALMFSPPLGNFVLMHYQALCGPDPPVNGFYQLSMVSEDEGAFLFKLQLMEGYRAPFSMDFCTVSMPFPCRRVLSFDGNPSTGTVSMTEHSLEWKIVTSGRGITGKSIEATFPGTIKFFSRTIQRGPSLPRSVSRNMVEEDTHSDSEQDTTNNTLNIEDNLMEKMNKDLEPVDLEEPFCWQAYNYAKVSFKIIGGTLSGMSIDPKLVSIYPALKAPVELSMQASSGEYILWNTLGKCPSAVSPKVY</sequence>
<evidence type="ECO:0000313" key="8">
    <source>
        <dbReference type="EMBL" id="URE32992.1"/>
    </source>
</evidence>
<dbReference type="OrthoDB" id="1877176at2759"/>
<comment type="similarity">
    <text evidence="1">Belongs to the adaptor complexes medium subunit family.</text>
</comment>
<feature type="non-terminal residue" evidence="8">
    <location>
        <position position="1"/>
    </location>
</feature>
<protein>
    <submittedName>
        <fullName evidence="8">Adaptor complexes medium subunit family protein</fullName>
    </submittedName>
</protein>
<dbReference type="InterPro" id="IPR028565">
    <property type="entry name" value="MHD"/>
</dbReference>
<feature type="domain" description="MHD" evidence="7">
    <location>
        <begin position="342"/>
        <end position="608"/>
    </location>
</feature>
<keyword evidence="3" id="KW-0653">Protein transport</keyword>
<evidence type="ECO:0000256" key="5">
    <source>
        <dbReference type="ARBA" id="ARBA00029433"/>
    </source>
</evidence>
<dbReference type="Proteomes" id="UP001055439">
    <property type="component" value="Chromosome 8"/>
</dbReference>
<evidence type="ECO:0000256" key="1">
    <source>
        <dbReference type="ARBA" id="ARBA00005324"/>
    </source>
</evidence>
<dbReference type="GO" id="GO:0005770">
    <property type="term" value="C:late endosome"/>
    <property type="evidence" value="ECO:0007669"/>
    <property type="project" value="TreeGrafter"/>
</dbReference>
<dbReference type="InterPro" id="IPR036168">
    <property type="entry name" value="AP2_Mu_C_sf"/>
</dbReference>
<dbReference type="GO" id="GO:0005829">
    <property type="term" value="C:cytosol"/>
    <property type="evidence" value="ECO:0007669"/>
    <property type="project" value="TreeGrafter"/>
</dbReference>
<dbReference type="AlphaFoldDB" id="A0A9E7KUY4"/>
<dbReference type="Pfam" id="PF00928">
    <property type="entry name" value="Adap_comp_sub"/>
    <property type="match status" value="1"/>
</dbReference>
<comment type="subcellular location">
    <subcellularLocation>
        <location evidence="5">Endomembrane system</location>
        <topology evidence="5">Peripheral membrane protein</topology>
        <orientation evidence="5">Cytoplasmic side</orientation>
    </subcellularLocation>
</comment>
<keyword evidence="4" id="KW-0472">Membrane</keyword>
<dbReference type="GO" id="GO:0016197">
    <property type="term" value="P:endosomal transport"/>
    <property type="evidence" value="ECO:0007669"/>
    <property type="project" value="TreeGrafter"/>
</dbReference>
<keyword evidence="9" id="KW-1185">Reference proteome</keyword>
<evidence type="ECO:0000256" key="6">
    <source>
        <dbReference type="SAM" id="MobiDB-lite"/>
    </source>
</evidence>
<dbReference type="EMBL" id="CP097510">
    <property type="protein sequence ID" value="URE32992.1"/>
    <property type="molecule type" value="Genomic_DNA"/>
</dbReference>
<accession>A0A9E7KUY4</accession>
<evidence type="ECO:0000256" key="2">
    <source>
        <dbReference type="ARBA" id="ARBA00022448"/>
    </source>
</evidence>